<dbReference type="InterPro" id="IPR001757">
    <property type="entry name" value="P_typ_ATPase"/>
</dbReference>
<evidence type="ECO:0000256" key="18">
    <source>
        <dbReference type="ARBA" id="ARBA00067965"/>
    </source>
</evidence>
<evidence type="ECO:0000256" key="16">
    <source>
        <dbReference type="ARBA" id="ARBA00048694"/>
    </source>
</evidence>
<evidence type="ECO:0000256" key="7">
    <source>
        <dbReference type="ARBA" id="ARBA00022723"/>
    </source>
</evidence>
<comment type="subcellular location">
    <subcellularLocation>
        <location evidence="1">Vacuole membrane</location>
        <topology evidence="1">Multi-pass membrane protein</topology>
    </subcellularLocation>
</comment>
<dbReference type="FunFam" id="2.70.150.10:FF:000028">
    <property type="entry name" value="Calcium-transporting ATPase"/>
    <property type="match status" value="1"/>
</dbReference>
<organism evidence="22 23">
    <name type="scientific">[Candida] subhashii</name>
    <dbReference type="NCBI Taxonomy" id="561895"/>
    <lineage>
        <taxon>Eukaryota</taxon>
        <taxon>Fungi</taxon>
        <taxon>Dikarya</taxon>
        <taxon>Ascomycota</taxon>
        <taxon>Saccharomycotina</taxon>
        <taxon>Pichiomycetes</taxon>
        <taxon>Debaryomycetaceae</taxon>
        <taxon>Spathaspora</taxon>
    </lineage>
</organism>
<keyword evidence="8" id="KW-0547">Nucleotide-binding</keyword>
<evidence type="ECO:0000256" key="19">
    <source>
        <dbReference type="SAM" id="MobiDB-lite"/>
    </source>
</evidence>
<dbReference type="GeneID" id="73471440"/>
<evidence type="ECO:0000256" key="5">
    <source>
        <dbReference type="ARBA" id="ARBA00022568"/>
    </source>
</evidence>
<dbReference type="InterPro" id="IPR044492">
    <property type="entry name" value="P_typ_ATPase_HD_dom"/>
</dbReference>
<feature type="transmembrane region" description="Helical" evidence="20">
    <location>
        <begin position="1154"/>
        <end position="1175"/>
    </location>
</feature>
<feature type="transmembrane region" description="Helical" evidence="20">
    <location>
        <begin position="239"/>
        <end position="259"/>
    </location>
</feature>
<keyword evidence="11" id="KW-0460">Magnesium</keyword>
<dbReference type="GO" id="GO:0005886">
    <property type="term" value="C:plasma membrane"/>
    <property type="evidence" value="ECO:0007669"/>
    <property type="project" value="TreeGrafter"/>
</dbReference>
<dbReference type="EC" id="7.2.2.10" evidence="2"/>
<dbReference type="GO" id="GO:0005388">
    <property type="term" value="F:P-type calcium transporter activity"/>
    <property type="evidence" value="ECO:0007669"/>
    <property type="project" value="UniProtKB-EC"/>
</dbReference>
<evidence type="ECO:0000256" key="10">
    <source>
        <dbReference type="ARBA" id="ARBA00022840"/>
    </source>
</evidence>
<evidence type="ECO:0000256" key="3">
    <source>
        <dbReference type="ARBA" id="ARBA00022448"/>
    </source>
</evidence>
<dbReference type="SFLD" id="SFLDS00003">
    <property type="entry name" value="Haloacid_Dehalogenase"/>
    <property type="match status" value="1"/>
</dbReference>
<dbReference type="GO" id="GO:0005524">
    <property type="term" value="F:ATP binding"/>
    <property type="evidence" value="ECO:0007669"/>
    <property type="project" value="UniProtKB-KW"/>
</dbReference>
<dbReference type="FunFam" id="3.40.50.1000:FF:000018">
    <property type="entry name" value="Calcium-transporting ATPase"/>
    <property type="match status" value="1"/>
</dbReference>
<evidence type="ECO:0000256" key="14">
    <source>
        <dbReference type="ARBA" id="ARBA00023065"/>
    </source>
</evidence>
<feature type="transmembrane region" description="Helical" evidence="20">
    <location>
        <begin position="957"/>
        <end position="978"/>
    </location>
</feature>
<keyword evidence="12" id="KW-1278">Translocase</keyword>
<keyword evidence="9" id="KW-0106">Calcium</keyword>
<evidence type="ECO:0000313" key="23">
    <source>
        <dbReference type="Proteomes" id="UP000694255"/>
    </source>
</evidence>
<dbReference type="PANTHER" id="PTHR24093:SF369">
    <property type="entry name" value="CALCIUM-TRANSPORTING ATPASE"/>
    <property type="match status" value="1"/>
</dbReference>
<keyword evidence="10" id="KW-0067">ATP-binding</keyword>
<dbReference type="NCBIfam" id="TIGR01494">
    <property type="entry name" value="ATPase_P-type"/>
    <property type="match status" value="3"/>
</dbReference>
<dbReference type="Pfam" id="PF13246">
    <property type="entry name" value="Cation_ATPase"/>
    <property type="match status" value="1"/>
</dbReference>
<dbReference type="FunFam" id="1.20.1110.10:FF:000002">
    <property type="entry name" value="Calcium-transporting ATPase"/>
    <property type="match status" value="1"/>
</dbReference>
<dbReference type="PROSITE" id="PS00154">
    <property type="entry name" value="ATPASE_E1_E2"/>
    <property type="match status" value="1"/>
</dbReference>
<feature type="transmembrane region" description="Helical" evidence="20">
    <location>
        <begin position="201"/>
        <end position="219"/>
    </location>
</feature>
<evidence type="ECO:0000256" key="1">
    <source>
        <dbReference type="ARBA" id="ARBA00004128"/>
    </source>
</evidence>
<evidence type="ECO:0000259" key="21">
    <source>
        <dbReference type="SMART" id="SM00831"/>
    </source>
</evidence>
<dbReference type="GO" id="GO:0046872">
    <property type="term" value="F:metal ion binding"/>
    <property type="evidence" value="ECO:0007669"/>
    <property type="project" value="UniProtKB-KW"/>
</dbReference>
<feature type="transmembrane region" description="Helical" evidence="20">
    <location>
        <begin position="463"/>
        <end position="490"/>
    </location>
</feature>
<accession>A0A8J5QIN0</accession>
<evidence type="ECO:0000256" key="11">
    <source>
        <dbReference type="ARBA" id="ARBA00022842"/>
    </source>
</evidence>
<dbReference type="InterPro" id="IPR006068">
    <property type="entry name" value="ATPase_P-typ_cation-transptr_C"/>
</dbReference>
<evidence type="ECO:0000256" key="4">
    <source>
        <dbReference type="ARBA" id="ARBA00022554"/>
    </source>
</evidence>
<dbReference type="SMART" id="SM00831">
    <property type="entry name" value="Cation_ATPase_N"/>
    <property type="match status" value="1"/>
</dbReference>
<comment type="caution">
    <text evidence="22">The sequence shown here is derived from an EMBL/GenBank/DDBJ whole genome shotgun (WGS) entry which is preliminary data.</text>
</comment>
<name>A0A8J5QIN0_9ASCO</name>
<dbReference type="OrthoDB" id="3352408at2759"/>
<dbReference type="SFLD" id="SFLDG00002">
    <property type="entry name" value="C1.7:_P-type_atpase_like"/>
    <property type="match status" value="1"/>
</dbReference>
<keyword evidence="3" id="KW-0813">Transport</keyword>
<dbReference type="InterPro" id="IPR004014">
    <property type="entry name" value="ATPase_P-typ_cation-transptr_N"/>
</dbReference>
<dbReference type="Proteomes" id="UP000694255">
    <property type="component" value="Unassembled WGS sequence"/>
</dbReference>
<dbReference type="AlphaFoldDB" id="A0A8J5QIN0"/>
<sequence>MLPRISLDGADSTVNDDSHEHTDDTINDNNHHMPITNGNLNGNDNHNIDHNNLMLPTRPSYEDLTSASSTTPLNKSMRDVEDYKIEISDIPAPHSDPEYRTNTFQKLTTILTVTSTRHNHDWRINPRKLTDLHDPKSLKVLYELGGFEQLCQLLNTSAEGLDENNEQDFESRRHYFGANKLPQKTAKSFLQLCYETMKDKVLIILAIAAVVSLALGLYETFGTGTHYDEDGNPLPKVDWVEGVAILVAVCIVVLVGAANDYQKERQFAKLNAKKEDRELIVIRNGEQKLVSIYDLVVGDIINIQTGDVVPADSILFQGELECDESALTGESHTIHKVPVDYAMSIYKSHLPTQEDIGSQVIKLRDPYLISGAKVLSGLGNALVTAVGENSIHGRTMMSLAHPNEVTPMQKRLDDLAEGISKYGFLGALVLFVVLFIRFCIDIAPGGLYDDYEPAEKGKKFIDIIITAVTIVVVAIPEGLPLAVTLALAFATTRMAQNGNLVRVLRSCETMGGATAVCSDKTGTLTENKMRIVRGFFGLDNSGNLLEFDDTHSGKISKSIDVIHKITNELKIFLCTNITLNSTAFVNVEYDETKAQQARQKPRQRSVFHQMLMKKKKQTQTELGVVDEPYLGNKTESALLILAKDKFKLFDLGKSLDDIRHDNADKIVQIIPFESSRKWAGVVLQIDNGYRVYIKGAAEIVFKNCGFQNDSNGDLIPLSRDQRDDVLSKIDEYANDALRTIALGHQDFVGLDNWPPPGLAQKGNPKEANPDFLVNTSENSSDVPKDFILDALVGIQDPLKEGVPQAVLQCKRAGVTVRMVTGDNLNTAKSISKACHILTADDLSNEYAYMEGPQFRKLSPAERNRIVPQLRVLARSSPEDKRILVDTLRKAGEVVAVTGDGTNDAPALKLADVGFSMGIAGTEVAREASDIILMTDDFTDIVQAIKWGRTVAISIKKFIQFQLTVNITACVVTFVSAVSSSENQSVLTAVQLLWVNLIMDTLAALALATDKPDDAFLNRRPAGRYSPLISTSMWKMIMGQAIAQLAITFTLYFAGPKIFFGDDVTSHEKAQLASMTFNTFVWLQFWKLFVTRKLDEADEIDTVRGRITAENLNFVSHLFRNWYFISIALIIGGFQVLIMFVGGASFSIAEQTPGMWATAMICGLSSIPVGIIIRIIPNVWVERIFPARAFKKFLYIVGFGWLKRKKKNAELEDGGEEEGEVDYLRS</sequence>
<dbReference type="GO" id="GO:0006874">
    <property type="term" value="P:intracellular calcium ion homeostasis"/>
    <property type="evidence" value="ECO:0007669"/>
    <property type="project" value="TreeGrafter"/>
</dbReference>
<dbReference type="Pfam" id="PF00690">
    <property type="entry name" value="Cation_ATPase_N"/>
    <property type="match status" value="1"/>
</dbReference>
<dbReference type="Pfam" id="PF00689">
    <property type="entry name" value="Cation_ATPase_C"/>
    <property type="match status" value="1"/>
</dbReference>
<keyword evidence="15 20" id="KW-0472">Membrane</keyword>
<evidence type="ECO:0000256" key="17">
    <source>
        <dbReference type="ARBA" id="ARBA00059328"/>
    </source>
</evidence>
<keyword evidence="14" id="KW-0406">Ion transport</keyword>
<dbReference type="InterPro" id="IPR018303">
    <property type="entry name" value="ATPase_P-typ_P_site"/>
</dbReference>
<reference evidence="22 23" key="1">
    <citation type="journal article" date="2021" name="DNA Res.">
        <title>Genome analysis of Candida subhashii reveals its hybrid nature and dual mitochondrial genome conformations.</title>
        <authorList>
            <person name="Mixao V."/>
            <person name="Hegedusova E."/>
            <person name="Saus E."/>
            <person name="Pryszcz L.P."/>
            <person name="Cillingova A."/>
            <person name="Nosek J."/>
            <person name="Gabaldon T."/>
        </authorList>
    </citation>
    <scope>NUCLEOTIDE SEQUENCE [LARGE SCALE GENOMIC DNA]</scope>
    <source>
        <strain evidence="22 23">CBS 10753</strain>
    </source>
</reference>
<dbReference type="PANTHER" id="PTHR24093">
    <property type="entry name" value="CATION TRANSPORTING ATPASE"/>
    <property type="match status" value="1"/>
</dbReference>
<evidence type="ECO:0000256" key="12">
    <source>
        <dbReference type="ARBA" id="ARBA00022967"/>
    </source>
</evidence>
<keyword evidence="4" id="KW-0926">Vacuole</keyword>
<keyword evidence="7" id="KW-0479">Metal-binding</keyword>
<dbReference type="GO" id="GO:0016887">
    <property type="term" value="F:ATP hydrolysis activity"/>
    <property type="evidence" value="ECO:0007669"/>
    <property type="project" value="InterPro"/>
</dbReference>
<comment type="function">
    <text evidence="17">This magnesium-dependent enzyme catalyzes the hydrolysis of ATP coupled with the transport of calcium. Transports the calcium to the vacuole and participates in the control of the cytosolic free calcium.</text>
</comment>
<comment type="catalytic activity">
    <reaction evidence="16">
        <text>Ca(2+)(in) + ATP + H2O = Ca(2+)(out) + ADP + phosphate + H(+)</text>
        <dbReference type="Rhea" id="RHEA:18105"/>
        <dbReference type="ChEBI" id="CHEBI:15377"/>
        <dbReference type="ChEBI" id="CHEBI:15378"/>
        <dbReference type="ChEBI" id="CHEBI:29108"/>
        <dbReference type="ChEBI" id="CHEBI:30616"/>
        <dbReference type="ChEBI" id="CHEBI:43474"/>
        <dbReference type="ChEBI" id="CHEBI:456216"/>
        <dbReference type="EC" id="7.2.2.10"/>
    </reaction>
</comment>
<dbReference type="Pfam" id="PF00122">
    <property type="entry name" value="E1-E2_ATPase"/>
    <property type="match status" value="1"/>
</dbReference>
<keyword evidence="13 20" id="KW-1133">Transmembrane helix</keyword>
<feature type="transmembrane region" description="Helical" evidence="20">
    <location>
        <begin position="422"/>
        <end position="443"/>
    </location>
</feature>
<protein>
    <recommendedName>
        <fullName evidence="18">Calcium-transporting ATPase 2</fullName>
        <ecNumber evidence="2">7.2.2.10</ecNumber>
    </recommendedName>
</protein>
<evidence type="ECO:0000256" key="20">
    <source>
        <dbReference type="SAM" id="Phobius"/>
    </source>
</evidence>
<keyword evidence="6 20" id="KW-0812">Transmembrane</keyword>
<dbReference type="InterPro" id="IPR059000">
    <property type="entry name" value="ATPase_P-type_domA"/>
</dbReference>
<keyword evidence="23" id="KW-1185">Reference proteome</keyword>
<evidence type="ECO:0000313" key="22">
    <source>
        <dbReference type="EMBL" id="KAG7661841.1"/>
    </source>
</evidence>
<feature type="region of interest" description="Disordered" evidence="19">
    <location>
        <begin position="1"/>
        <end position="32"/>
    </location>
</feature>
<dbReference type="GO" id="GO:0005774">
    <property type="term" value="C:vacuolar membrane"/>
    <property type="evidence" value="ECO:0007669"/>
    <property type="project" value="UniProtKB-SubCell"/>
</dbReference>
<feature type="domain" description="Cation-transporting P-type ATPase N-terminal" evidence="21">
    <location>
        <begin position="140"/>
        <end position="217"/>
    </location>
</feature>
<dbReference type="RefSeq" id="XP_049262074.1">
    <property type="nucleotide sequence ID" value="XM_049408620.1"/>
</dbReference>
<dbReference type="SFLD" id="SFLDF00027">
    <property type="entry name" value="p-type_atpase"/>
    <property type="match status" value="1"/>
</dbReference>
<dbReference type="CDD" id="cd02081">
    <property type="entry name" value="P-type_ATPase_Ca_PMCA-like"/>
    <property type="match status" value="1"/>
</dbReference>
<dbReference type="EMBL" id="JAGSYN010000194">
    <property type="protein sequence ID" value="KAG7661841.1"/>
    <property type="molecule type" value="Genomic_DNA"/>
</dbReference>
<evidence type="ECO:0000256" key="15">
    <source>
        <dbReference type="ARBA" id="ARBA00023136"/>
    </source>
</evidence>
<feature type="transmembrane region" description="Helical" evidence="20">
    <location>
        <begin position="1121"/>
        <end position="1148"/>
    </location>
</feature>
<evidence type="ECO:0000256" key="8">
    <source>
        <dbReference type="ARBA" id="ARBA00022741"/>
    </source>
</evidence>
<feature type="transmembrane region" description="Helical" evidence="20">
    <location>
        <begin position="984"/>
        <end position="1006"/>
    </location>
</feature>
<evidence type="ECO:0000256" key="6">
    <source>
        <dbReference type="ARBA" id="ARBA00022692"/>
    </source>
</evidence>
<gene>
    <name evidence="22" type="ORF">J8A68_004640</name>
</gene>
<evidence type="ECO:0000256" key="9">
    <source>
        <dbReference type="ARBA" id="ARBA00022837"/>
    </source>
</evidence>
<keyword evidence="5" id="KW-0109">Calcium transport</keyword>
<evidence type="ECO:0000256" key="13">
    <source>
        <dbReference type="ARBA" id="ARBA00022989"/>
    </source>
</evidence>
<proteinExistence type="predicted"/>
<evidence type="ECO:0000256" key="2">
    <source>
        <dbReference type="ARBA" id="ARBA00012790"/>
    </source>
</evidence>